<evidence type="ECO:0000256" key="10">
    <source>
        <dbReference type="ARBA" id="ARBA00023136"/>
    </source>
</evidence>
<dbReference type="KEGG" id="lhi:JP39_03245"/>
<evidence type="ECO:0000256" key="3">
    <source>
        <dbReference type="ARBA" id="ARBA00022475"/>
    </source>
</evidence>
<keyword evidence="9 12" id="KW-1133">Transmembrane helix</keyword>
<dbReference type="GO" id="GO:0005886">
    <property type="term" value="C:plasma membrane"/>
    <property type="evidence" value="ECO:0007669"/>
    <property type="project" value="UniProtKB-SubCell"/>
</dbReference>
<keyword evidence="6 15" id="KW-0808">Transferase</keyword>
<comment type="subcellular location">
    <subcellularLocation>
        <location evidence="1">Cell inner membrane</location>
        <topology evidence="1">Multi-pass membrane protein</topology>
    </subcellularLocation>
</comment>
<dbReference type="Pfam" id="PF13632">
    <property type="entry name" value="Glyco_trans_2_3"/>
    <property type="match status" value="1"/>
</dbReference>
<feature type="transmembrane region" description="Helical" evidence="12">
    <location>
        <begin position="34"/>
        <end position="60"/>
    </location>
</feature>
<evidence type="ECO:0000256" key="9">
    <source>
        <dbReference type="ARBA" id="ARBA00022989"/>
    </source>
</evidence>
<dbReference type="STRING" id="1074467.JP39_03245"/>
<evidence type="ECO:0000256" key="11">
    <source>
        <dbReference type="ARBA" id="ARBA00048682"/>
    </source>
</evidence>
<dbReference type="CDD" id="cd06421">
    <property type="entry name" value="CESA_CelA_like"/>
    <property type="match status" value="1"/>
</dbReference>
<name>A0A0K2LAY7_9LACO</name>
<dbReference type="RefSeq" id="WP_041499327.1">
    <property type="nucleotide sequence ID" value="NZ_BJDV01000008.1"/>
</dbReference>
<dbReference type="EC" id="2.4.1.12" evidence="2"/>
<keyword evidence="7 12" id="KW-0812">Transmembrane</keyword>
<dbReference type="PANTHER" id="PTHR43867:SF2">
    <property type="entry name" value="CELLULOSE SYNTHASE CATALYTIC SUBUNIT A [UDP-FORMING]"/>
    <property type="match status" value="1"/>
</dbReference>
<dbReference type="InterPro" id="IPR003919">
    <property type="entry name" value="Cell_synth_A"/>
</dbReference>
<keyword evidence="16" id="KW-1185">Reference proteome</keyword>
<keyword evidence="5" id="KW-0328">Glycosyltransferase</keyword>
<dbReference type="GO" id="GO:0035438">
    <property type="term" value="F:cyclic-di-GMP binding"/>
    <property type="evidence" value="ECO:0007669"/>
    <property type="project" value="InterPro"/>
</dbReference>
<organism evidence="15 16">
    <name type="scientific">Companilactobacillus heilongjiangensis</name>
    <dbReference type="NCBI Taxonomy" id="1074467"/>
    <lineage>
        <taxon>Bacteria</taxon>
        <taxon>Bacillati</taxon>
        <taxon>Bacillota</taxon>
        <taxon>Bacilli</taxon>
        <taxon>Lactobacillales</taxon>
        <taxon>Lactobacillaceae</taxon>
        <taxon>Companilactobacillus</taxon>
    </lineage>
</organism>
<sequence length="661" mass="76192">MSNSRRLLYFLAILLSVIYLLWRVFFTIPWHSNIFTLIFALLLVLSEILSNATGFILIFFRMLSTKTKWNLKIPDYSKTQPLPDVDIIIVTHNEEVELLRKTVNAATYIDYPDKSKVHIVIADDGNRPEVMALAKKYHIGYSGMEDNKQAKSGNINHTLAKMHSPLFAIFDTDMIPFSGFLRNTVPFFTENFQQLKDDPDHTDPLGFVQTPQSFYNADIFQFNLFSEKIIPNEQDFFSRDINVLNGGNKRALFTGSNAVFLRSAVDEVGDFPTDTITEDFELGTELNMAGYVSLATKVPQSSGITPIDMKGVIKQRTRWARGVMQSCRNLHIFTNPHLSMINRIILINAYFYWWAFFRRMIYMIAPILYALFKIQVVNANFWILMVIWAPGYFLLHYVMGDTSGMGDAAKIRNERWGEVQETFFAPYLFIPVLLESIGIKAKKFKVTSKNVTYSLKDKLYILPYLILWTITLVAIIKFNYGKYGSEILVGSVITFWLLMHFINLSMCLFISMGRPVYRKNERFIRRVPGKVQGNDGKWHPMKTEDISEGGVAFATTDGADSDIKENDVVNLTVKHQDYNVQLSGKVVRISHRDKTTIYSTQVKVKAGESQNHYLQLVYDGANKTLPSVQDTWVTPFDELYMNLIVRVRTYERKLSHYFNRF</sequence>
<feature type="domain" description="PilZ" evidence="13">
    <location>
        <begin position="518"/>
        <end position="612"/>
    </location>
</feature>
<keyword evidence="8" id="KW-0135">Cellulose biosynthesis</keyword>
<dbReference type="PRINTS" id="PR01439">
    <property type="entry name" value="CELLSNTHASEA"/>
</dbReference>
<dbReference type="EMBL" id="CP012559">
    <property type="protein sequence ID" value="ALB28456.1"/>
    <property type="molecule type" value="Genomic_DNA"/>
</dbReference>
<evidence type="ECO:0000256" key="8">
    <source>
        <dbReference type="ARBA" id="ARBA00022916"/>
    </source>
</evidence>
<dbReference type="PANTHER" id="PTHR43867">
    <property type="entry name" value="CELLULOSE SYNTHASE CATALYTIC SUBUNIT A [UDP-FORMING]"/>
    <property type="match status" value="1"/>
</dbReference>
<evidence type="ECO:0000256" key="7">
    <source>
        <dbReference type="ARBA" id="ARBA00022692"/>
    </source>
</evidence>
<evidence type="ECO:0000259" key="14">
    <source>
        <dbReference type="Pfam" id="PF13632"/>
    </source>
</evidence>
<feature type="transmembrane region" description="Helical" evidence="12">
    <location>
        <begin position="419"/>
        <end position="438"/>
    </location>
</feature>
<gene>
    <name evidence="15" type="ORF">JP39_03245</name>
</gene>
<evidence type="ECO:0000313" key="15">
    <source>
        <dbReference type="EMBL" id="ALB28456.1"/>
    </source>
</evidence>
<dbReference type="SUPFAM" id="SSF141371">
    <property type="entry name" value="PilZ domain-like"/>
    <property type="match status" value="1"/>
</dbReference>
<keyword evidence="4" id="KW-0997">Cell inner membrane</keyword>
<dbReference type="Gene3D" id="2.40.10.220">
    <property type="entry name" value="predicted glycosyltransferase like domains"/>
    <property type="match status" value="1"/>
</dbReference>
<dbReference type="GO" id="GO:0006011">
    <property type="term" value="P:UDP-alpha-D-glucose metabolic process"/>
    <property type="evidence" value="ECO:0007669"/>
    <property type="project" value="InterPro"/>
</dbReference>
<evidence type="ECO:0000256" key="2">
    <source>
        <dbReference type="ARBA" id="ARBA00012539"/>
    </source>
</evidence>
<evidence type="ECO:0000256" key="1">
    <source>
        <dbReference type="ARBA" id="ARBA00004429"/>
    </source>
</evidence>
<feature type="transmembrane region" description="Helical" evidence="12">
    <location>
        <begin position="351"/>
        <end position="372"/>
    </location>
</feature>
<dbReference type="InterPro" id="IPR050321">
    <property type="entry name" value="Glycosyltr_2/OpgH_subfam"/>
</dbReference>
<evidence type="ECO:0000259" key="13">
    <source>
        <dbReference type="Pfam" id="PF07238"/>
    </source>
</evidence>
<evidence type="ECO:0000313" key="16">
    <source>
        <dbReference type="Proteomes" id="UP000061546"/>
    </source>
</evidence>
<dbReference type="OrthoDB" id="9766299at2"/>
<evidence type="ECO:0000256" key="6">
    <source>
        <dbReference type="ARBA" id="ARBA00022679"/>
    </source>
</evidence>
<evidence type="ECO:0000256" key="4">
    <source>
        <dbReference type="ARBA" id="ARBA00022519"/>
    </source>
</evidence>
<reference evidence="15 16" key="1">
    <citation type="submission" date="2015-08" db="EMBL/GenBank/DDBJ databases">
        <title>Genomic sequence of Lactobacillus heilongjiangensis DSM 28069, isolated from Chinese traditional pickle.</title>
        <authorList>
            <person name="Jiang X."/>
            <person name="Zheng B."/>
            <person name="Cheng H."/>
        </authorList>
    </citation>
    <scope>NUCLEOTIDE SEQUENCE [LARGE SCALE GENOMIC DNA]</scope>
    <source>
        <strain evidence="15 16">DSM 28069</strain>
    </source>
</reference>
<protein>
    <recommendedName>
        <fullName evidence="2">cellulose synthase (UDP-forming)</fullName>
        <ecNumber evidence="2">2.4.1.12</ecNumber>
    </recommendedName>
</protein>
<keyword evidence="3" id="KW-1003">Cell membrane</keyword>
<dbReference type="GO" id="GO:0030244">
    <property type="term" value="P:cellulose biosynthetic process"/>
    <property type="evidence" value="ECO:0007669"/>
    <property type="project" value="UniProtKB-KW"/>
</dbReference>
<proteinExistence type="predicted"/>
<feature type="transmembrane region" description="Helical" evidence="12">
    <location>
        <begin position="487"/>
        <end position="510"/>
    </location>
</feature>
<dbReference type="Pfam" id="PF07238">
    <property type="entry name" value="PilZ"/>
    <property type="match status" value="1"/>
</dbReference>
<feature type="transmembrane region" description="Helical" evidence="12">
    <location>
        <begin position="459"/>
        <end position="481"/>
    </location>
</feature>
<dbReference type="InterPro" id="IPR009875">
    <property type="entry name" value="PilZ_domain"/>
</dbReference>
<feature type="domain" description="Glycosyltransferase 2-like" evidence="14">
    <location>
        <begin position="205"/>
        <end position="389"/>
    </location>
</feature>
<keyword evidence="10 12" id="KW-0472">Membrane</keyword>
<dbReference type="InterPro" id="IPR001173">
    <property type="entry name" value="Glyco_trans_2-like"/>
</dbReference>
<evidence type="ECO:0000256" key="12">
    <source>
        <dbReference type="SAM" id="Phobius"/>
    </source>
</evidence>
<dbReference type="SUPFAM" id="SSF53448">
    <property type="entry name" value="Nucleotide-diphospho-sugar transferases"/>
    <property type="match status" value="1"/>
</dbReference>
<accession>A0A0K2LAY7</accession>
<dbReference type="AlphaFoldDB" id="A0A0K2LAY7"/>
<feature type="transmembrane region" description="Helical" evidence="12">
    <location>
        <begin position="379"/>
        <end position="399"/>
    </location>
</feature>
<dbReference type="InterPro" id="IPR029044">
    <property type="entry name" value="Nucleotide-diphossugar_trans"/>
</dbReference>
<comment type="catalytic activity">
    <reaction evidence="11">
        <text>[(1-&gt;4)-beta-D-glucosyl](n) + UDP-alpha-D-glucose = [(1-&gt;4)-beta-D-glucosyl](n+1) + UDP + H(+)</text>
        <dbReference type="Rhea" id="RHEA:19929"/>
        <dbReference type="Rhea" id="RHEA-COMP:10033"/>
        <dbReference type="Rhea" id="RHEA-COMP:10034"/>
        <dbReference type="ChEBI" id="CHEBI:15378"/>
        <dbReference type="ChEBI" id="CHEBI:18246"/>
        <dbReference type="ChEBI" id="CHEBI:58223"/>
        <dbReference type="ChEBI" id="CHEBI:58885"/>
        <dbReference type="EC" id="2.4.1.12"/>
    </reaction>
</comment>
<evidence type="ECO:0000256" key="5">
    <source>
        <dbReference type="ARBA" id="ARBA00022676"/>
    </source>
</evidence>
<dbReference type="Proteomes" id="UP000061546">
    <property type="component" value="Chromosome"/>
</dbReference>
<dbReference type="Gene3D" id="3.90.550.10">
    <property type="entry name" value="Spore Coat Polysaccharide Biosynthesis Protein SpsA, Chain A"/>
    <property type="match status" value="1"/>
</dbReference>
<dbReference type="GO" id="GO:0016760">
    <property type="term" value="F:cellulose synthase (UDP-forming) activity"/>
    <property type="evidence" value="ECO:0007669"/>
    <property type="project" value="UniProtKB-EC"/>
</dbReference>
<feature type="transmembrane region" description="Helical" evidence="12">
    <location>
        <begin position="7"/>
        <end position="28"/>
    </location>
</feature>